<dbReference type="RefSeq" id="WP_169410123.1">
    <property type="nucleotide sequence ID" value="NZ_JAAXKZ010000007.1"/>
</dbReference>
<gene>
    <name evidence="1" type="ORF">HF519_03290</name>
</gene>
<keyword evidence="2" id="KW-1185">Reference proteome</keyword>
<protein>
    <submittedName>
        <fullName evidence="1">Uncharacterized protein</fullName>
    </submittedName>
</protein>
<dbReference type="EMBL" id="JAAXKZ010000007">
    <property type="protein sequence ID" value="NMH90621.1"/>
    <property type="molecule type" value="Genomic_DNA"/>
</dbReference>
<reference evidence="1 2" key="1">
    <citation type="submission" date="2020-04" db="EMBL/GenBank/DDBJ databases">
        <authorList>
            <person name="Klaysubun C."/>
            <person name="Duangmal K."/>
            <person name="Lipun K."/>
        </authorList>
    </citation>
    <scope>NUCLEOTIDE SEQUENCE [LARGE SCALE GENOMIC DNA]</scope>
    <source>
        <strain evidence="1 2">DSM 45300</strain>
    </source>
</reference>
<name>A0A848DDE5_9PSEU</name>
<evidence type="ECO:0000313" key="2">
    <source>
        <dbReference type="Proteomes" id="UP000586918"/>
    </source>
</evidence>
<organism evidence="1 2">
    <name type="scientific">Pseudonocardia bannensis</name>
    <dbReference type="NCBI Taxonomy" id="630973"/>
    <lineage>
        <taxon>Bacteria</taxon>
        <taxon>Bacillati</taxon>
        <taxon>Actinomycetota</taxon>
        <taxon>Actinomycetes</taxon>
        <taxon>Pseudonocardiales</taxon>
        <taxon>Pseudonocardiaceae</taxon>
        <taxon>Pseudonocardia</taxon>
    </lineage>
</organism>
<sequence length="61" mass="6966">MIAVIAIGFALLIVIAVVVGVLDAARADAWRRVAAERRRVWELRQQLQHHHVADHDTWDDD</sequence>
<accession>A0A848DDE5</accession>
<proteinExistence type="predicted"/>
<comment type="caution">
    <text evidence="1">The sequence shown here is derived from an EMBL/GenBank/DDBJ whole genome shotgun (WGS) entry which is preliminary data.</text>
</comment>
<evidence type="ECO:0000313" key="1">
    <source>
        <dbReference type="EMBL" id="NMH90621.1"/>
    </source>
</evidence>
<dbReference type="AlphaFoldDB" id="A0A848DDE5"/>
<dbReference type="Proteomes" id="UP000586918">
    <property type="component" value="Unassembled WGS sequence"/>
</dbReference>